<accession>A0A0T9L783</accession>
<dbReference type="AlphaFoldDB" id="A0A0T9L783"/>
<dbReference type="Proteomes" id="UP000045824">
    <property type="component" value="Unassembled WGS sequence"/>
</dbReference>
<reference evidence="1 2" key="1">
    <citation type="submission" date="2015-03" db="EMBL/GenBank/DDBJ databases">
        <authorList>
            <person name="Murphy D."/>
        </authorList>
    </citation>
    <scope>NUCLEOTIDE SEQUENCE [LARGE SCALE GENOMIC DNA]</scope>
    <source>
        <strain evidence="1 2">FCF326</strain>
    </source>
</reference>
<proteinExistence type="predicted"/>
<evidence type="ECO:0000313" key="1">
    <source>
        <dbReference type="EMBL" id="CNE64506.1"/>
    </source>
</evidence>
<sequence length="49" mass="5495">MPTLQIDDGPIGIQEMNAGWPFPTPHFLLTLGRPQRIESSVIRVAYPSF</sequence>
<dbReference type="EMBL" id="CPYI01000006">
    <property type="protein sequence ID" value="CNE64506.1"/>
    <property type="molecule type" value="Genomic_DNA"/>
</dbReference>
<organism evidence="1 2">
    <name type="scientific">Yersinia kristensenii</name>
    <dbReference type="NCBI Taxonomy" id="28152"/>
    <lineage>
        <taxon>Bacteria</taxon>
        <taxon>Pseudomonadati</taxon>
        <taxon>Pseudomonadota</taxon>
        <taxon>Gammaproteobacteria</taxon>
        <taxon>Enterobacterales</taxon>
        <taxon>Yersiniaceae</taxon>
        <taxon>Yersinia</taxon>
    </lineage>
</organism>
<gene>
    <name evidence="1" type="ORF">ERS008491_01856</name>
</gene>
<evidence type="ECO:0000313" key="2">
    <source>
        <dbReference type="Proteomes" id="UP000045824"/>
    </source>
</evidence>
<name>A0A0T9L783_YERKR</name>
<protein>
    <submittedName>
        <fullName evidence="1">Uncharacterized protein</fullName>
    </submittedName>
</protein>